<name>A0ABX8S3U3_9GAMM</name>
<proteinExistence type="predicted"/>
<dbReference type="Proteomes" id="UP000316416">
    <property type="component" value="Chromosome"/>
</dbReference>
<keyword evidence="2" id="KW-1185">Reference proteome</keyword>
<dbReference type="EMBL" id="CP045503">
    <property type="protein sequence ID" value="QXP44845.1"/>
    <property type="molecule type" value="Genomic_DNA"/>
</dbReference>
<gene>
    <name evidence="1" type="ORF">FM038_25705</name>
</gene>
<protein>
    <submittedName>
        <fullName evidence="1">Uncharacterized protein</fullName>
    </submittedName>
</protein>
<organism evidence="1 2">
    <name type="scientific">Shewanella eurypsychrophilus</name>
    <dbReference type="NCBI Taxonomy" id="2593656"/>
    <lineage>
        <taxon>Bacteria</taxon>
        <taxon>Pseudomonadati</taxon>
        <taxon>Pseudomonadota</taxon>
        <taxon>Gammaproteobacteria</taxon>
        <taxon>Alteromonadales</taxon>
        <taxon>Shewanellaceae</taxon>
        <taxon>Shewanella</taxon>
    </lineage>
</organism>
<sequence>MSLFSCFSATFHKSNASYQVGAFLEKANVACSDSIDVTKCSMDIVESGFSLNKNWHTGVYCKRSNTESLILCGLISGVDHYRYSPHKETLIAALTIAVNRHNMGEVDYSCYAGMDFEMLDSAVELLDAEIINKQLKE</sequence>
<evidence type="ECO:0000313" key="1">
    <source>
        <dbReference type="EMBL" id="QXP44845.1"/>
    </source>
</evidence>
<evidence type="ECO:0000313" key="2">
    <source>
        <dbReference type="Proteomes" id="UP000316416"/>
    </source>
</evidence>
<reference evidence="1" key="1">
    <citation type="submission" date="2021-07" db="EMBL/GenBank/DDBJ databases">
        <title>Shewanella sp. YLB-07 whole genome sequence.</title>
        <authorList>
            <person name="Yu L."/>
        </authorList>
    </citation>
    <scope>NUCLEOTIDE SEQUENCE</scope>
    <source>
        <strain evidence="1">YLB-08</strain>
    </source>
</reference>
<accession>A0ABX8S3U3</accession>
<dbReference type="RefSeq" id="WP_142874107.1">
    <property type="nucleotide sequence ID" value="NZ_CP045503.2"/>
</dbReference>